<proteinExistence type="predicted"/>
<dbReference type="InterPro" id="IPR021247">
    <property type="entry name" value="DUF2785"/>
</dbReference>
<dbReference type="AlphaFoldDB" id="A0A220MLF3"/>
<dbReference type="EMBL" id="CP018145">
    <property type="protein sequence ID" value="ASJ55927.1"/>
    <property type="molecule type" value="Genomic_DNA"/>
</dbReference>
<dbReference type="Pfam" id="PF10978">
    <property type="entry name" value="DUF2785"/>
    <property type="match status" value="1"/>
</dbReference>
<sequence>MSDTRTQLVLDLQRLEQEQYQLREGEQLEDFVGRLLQYIGDPDPELRDNLIYPAFYYWIHDEKHLTEAQLRSLLRELTDEKHLFYQIGSDGDPSVFTRTFSSLPIALILRRHRQKPFLEPADFQHVKNAMLRYFQEEKDLRGYLSEGGWAHSTAHGADVFVELVQCPESDEAVQRDVLRAIQGVLYNEKHIFNEEEDERLASIVDTMMDKNLLPEQELADWINELASCAELPKSRTQAIARVNSKNFLRCLYHRRARDSRENELAATILAAVTKCNRFAIN</sequence>
<dbReference type="RefSeq" id="WP_088909547.1">
    <property type="nucleotide sequence ID" value="NZ_CP018145.1"/>
</dbReference>
<evidence type="ECO:0000313" key="1">
    <source>
        <dbReference type="EMBL" id="ASJ55927.1"/>
    </source>
</evidence>
<protein>
    <recommendedName>
        <fullName evidence="3">DUF2785 domain-containing protein</fullName>
    </recommendedName>
</protein>
<dbReference type="Proteomes" id="UP000197781">
    <property type="component" value="Chromosome"/>
</dbReference>
<accession>A0A220MLF3</accession>
<reference evidence="1 2" key="1">
    <citation type="submission" date="2016-11" db="EMBL/GenBank/DDBJ databases">
        <authorList>
            <person name="Jaros S."/>
            <person name="Januszkiewicz K."/>
            <person name="Wedrychowicz H."/>
        </authorList>
    </citation>
    <scope>NUCLEOTIDE SEQUENCE [LARGE SCALE GENOMIC DNA]</scope>
    <source>
        <strain evidence="1 2">NF2</strain>
    </source>
</reference>
<organism evidence="1 2">
    <name type="scientific">Brevibacillus formosus</name>
    <dbReference type="NCBI Taxonomy" id="54913"/>
    <lineage>
        <taxon>Bacteria</taxon>
        <taxon>Bacillati</taxon>
        <taxon>Bacillota</taxon>
        <taxon>Bacilli</taxon>
        <taxon>Bacillales</taxon>
        <taxon>Paenibacillaceae</taxon>
        <taxon>Brevibacillus</taxon>
    </lineage>
</organism>
<evidence type="ECO:0008006" key="3">
    <source>
        <dbReference type="Google" id="ProtNLM"/>
    </source>
</evidence>
<name>A0A220MLF3_9BACL</name>
<dbReference type="KEGG" id="bfm:BP422_21675"/>
<evidence type="ECO:0000313" key="2">
    <source>
        <dbReference type="Proteomes" id="UP000197781"/>
    </source>
</evidence>
<gene>
    <name evidence="1" type="ORF">BP422_21675</name>
</gene>